<dbReference type="GO" id="GO:0035869">
    <property type="term" value="C:ciliary transition zone"/>
    <property type="evidence" value="ECO:0007669"/>
    <property type="project" value="TreeGrafter"/>
</dbReference>
<organism evidence="2 3">
    <name type="scientific">Biomphalaria pfeifferi</name>
    <name type="common">Bloodfluke planorb</name>
    <name type="synonym">Freshwater snail</name>
    <dbReference type="NCBI Taxonomy" id="112525"/>
    <lineage>
        <taxon>Eukaryota</taxon>
        <taxon>Metazoa</taxon>
        <taxon>Spiralia</taxon>
        <taxon>Lophotrochozoa</taxon>
        <taxon>Mollusca</taxon>
        <taxon>Gastropoda</taxon>
        <taxon>Heterobranchia</taxon>
        <taxon>Euthyneura</taxon>
        <taxon>Panpulmonata</taxon>
        <taxon>Hygrophila</taxon>
        <taxon>Lymnaeoidea</taxon>
        <taxon>Planorbidae</taxon>
        <taxon>Biomphalaria</taxon>
    </lineage>
</organism>
<feature type="compositionally biased region" description="Polar residues" evidence="1">
    <location>
        <begin position="242"/>
        <end position="272"/>
    </location>
</feature>
<accession>A0AAD8EZ00</accession>
<reference evidence="2" key="1">
    <citation type="journal article" date="2023" name="PLoS Negl. Trop. Dis.">
        <title>A genome sequence for Biomphalaria pfeifferi, the major vector snail for the human-infecting parasite Schistosoma mansoni.</title>
        <authorList>
            <person name="Bu L."/>
            <person name="Lu L."/>
            <person name="Laidemitt M.R."/>
            <person name="Zhang S.M."/>
            <person name="Mutuku M."/>
            <person name="Mkoji G."/>
            <person name="Steinauer M."/>
            <person name="Loker E.S."/>
        </authorList>
    </citation>
    <scope>NUCLEOTIDE SEQUENCE</scope>
    <source>
        <strain evidence="2">KasaAsao</strain>
    </source>
</reference>
<comment type="caution">
    <text evidence="2">The sequence shown here is derived from an EMBL/GenBank/DDBJ whole genome shotgun (WGS) entry which is preliminary data.</text>
</comment>
<dbReference type="SUPFAM" id="SSF103657">
    <property type="entry name" value="BAR/IMD domain-like"/>
    <property type="match status" value="1"/>
</dbReference>
<dbReference type="PANTHER" id="PTHR21223">
    <property type="entry name" value="CBY1-INTERACTING BAR DOMAIN-CONTAINING PROTEIN HOMOLOG"/>
    <property type="match status" value="1"/>
</dbReference>
<dbReference type="PANTHER" id="PTHR21223:SF2">
    <property type="entry name" value="CBY1-INTERACTING BAR DOMAIN-CONTAINING PROTEIN HOMOLOG"/>
    <property type="match status" value="1"/>
</dbReference>
<dbReference type="AlphaFoldDB" id="A0AAD8EZ00"/>
<evidence type="ECO:0000256" key="1">
    <source>
        <dbReference type="SAM" id="MobiDB-lite"/>
    </source>
</evidence>
<keyword evidence="3" id="KW-1185">Reference proteome</keyword>
<evidence type="ECO:0000313" key="3">
    <source>
        <dbReference type="Proteomes" id="UP001233172"/>
    </source>
</evidence>
<dbReference type="InterPro" id="IPR027267">
    <property type="entry name" value="AH/BAR_dom_sf"/>
</dbReference>
<dbReference type="Gene3D" id="1.20.1270.60">
    <property type="entry name" value="Arfaptin homology (AH) domain/BAR domain"/>
    <property type="match status" value="1"/>
</dbReference>
<evidence type="ECO:0000313" key="2">
    <source>
        <dbReference type="EMBL" id="KAK0045200.1"/>
    </source>
</evidence>
<feature type="compositionally biased region" description="Acidic residues" evidence="1">
    <location>
        <begin position="284"/>
        <end position="315"/>
    </location>
</feature>
<protein>
    <submittedName>
        <fullName evidence="2">Protein FAM92A1</fullName>
    </submittedName>
</protein>
<sequence length="325" mass="36922">MSRTGAEIHRSEKQSKVIQDRISHIEQHLSQLCSLASSYTRKTAKLRDKGDLIAKGFLEFSEYEKWNPSLSAGMAKFAENVSAVQDYREAEIKRLEVKIISPLVHYGLLCKQTKNDLKSAFSAIDAEVTQKKKLETIKSKNPGDRLKINQLESTLQRVSLEATRSSKALEQQVDKFEEKKLKDLKKIMREFATIEMHFHAKALEIYTQTFQALESIDPDADLEEFRHQLRPNGSIRSDIARSASQASLDSRRSSLGNTTPTKPSSIQDTPTNNKKKIPVPQPQDLEDDSEEDDDDDDDESEEDDSDEEESEEESEVAPKLPPKKR</sequence>
<dbReference type="InterPro" id="IPR009602">
    <property type="entry name" value="CBAR/FAM92"/>
</dbReference>
<dbReference type="Proteomes" id="UP001233172">
    <property type="component" value="Unassembled WGS sequence"/>
</dbReference>
<dbReference type="Pfam" id="PF06730">
    <property type="entry name" value="FAM92"/>
    <property type="match status" value="1"/>
</dbReference>
<dbReference type="GO" id="GO:0036064">
    <property type="term" value="C:ciliary basal body"/>
    <property type="evidence" value="ECO:0007669"/>
    <property type="project" value="TreeGrafter"/>
</dbReference>
<proteinExistence type="predicted"/>
<feature type="region of interest" description="Disordered" evidence="1">
    <location>
        <begin position="233"/>
        <end position="325"/>
    </location>
</feature>
<name>A0AAD8EZ00_BIOPF</name>
<gene>
    <name evidence="2" type="ORF">Bpfe_025349</name>
</gene>
<reference evidence="2" key="2">
    <citation type="submission" date="2023-04" db="EMBL/GenBank/DDBJ databases">
        <authorList>
            <person name="Bu L."/>
            <person name="Lu L."/>
            <person name="Laidemitt M.R."/>
            <person name="Zhang S.M."/>
            <person name="Mutuku M."/>
            <person name="Mkoji G."/>
            <person name="Steinauer M."/>
            <person name="Loker E.S."/>
        </authorList>
    </citation>
    <scope>NUCLEOTIDE SEQUENCE</scope>
    <source>
        <strain evidence="2">KasaAsao</strain>
        <tissue evidence="2">Whole Snail</tissue>
    </source>
</reference>
<dbReference type="EMBL" id="JASAOG010000184">
    <property type="protein sequence ID" value="KAK0045200.1"/>
    <property type="molecule type" value="Genomic_DNA"/>
</dbReference>
<dbReference type="GO" id="GO:0060271">
    <property type="term" value="P:cilium assembly"/>
    <property type="evidence" value="ECO:0007669"/>
    <property type="project" value="TreeGrafter"/>
</dbReference>